<dbReference type="Pfam" id="PF13671">
    <property type="entry name" value="AAA_33"/>
    <property type="match status" value="1"/>
</dbReference>
<accession>A0ABV6FMQ5</accession>
<dbReference type="Proteomes" id="UP001589773">
    <property type="component" value="Unassembled WGS sequence"/>
</dbReference>
<evidence type="ECO:0000313" key="2">
    <source>
        <dbReference type="Proteomes" id="UP001589773"/>
    </source>
</evidence>
<sequence>MSSTAARPTLHFLCGKMAAGKSTLSRKLATEFGAVLICEDLWLSRLYPDEIHTFDDYLKYAARLKETLAPHVVDLLRHGYSVVLDFPGNVPRQRQWFRQLFDAAGADHLLHFVDMPDALCKAQLRQRNEERPPGSKPMSEAEFEYITGFFVAPAGAEGFNIRRYEVPHLE</sequence>
<dbReference type="InterPro" id="IPR027417">
    <property type="entry name" value="P-loop_NTPase"/>
</dbReference>
<dbReference type="EMBL" id="JBHLWP010000033">
    <property type="protein sequence ID" value="MFC0254597.1"/>
    <property type="molecule type" value="Genomic_DNA"/>
</dbReference>
<dbReference type="SUPFAM" id="SSF52540">
    <property type="entry name" value="P-loop containing nucleoside triphosphate hydrolases"/>
    <property type="match status" value="1"/>
</dbReference>
<dbReference type="RefSeq" id="WP_379681842.1">
    <property type="nucleotide sequence ID" value="NZ_JBHLWP010000033.1"/>
</dbReference>
<name>A0ABV6FMQ5_9BURK</name>
<comment type="caution">
    <text evidence="1">The sequence shown here is derived from an EMBL/GenBank/DDBJ whole genome shotgun (WGS) entry which is preliminary data.</text>
</comment>
<protein>
    <submittedName>
        <fullName evidence="1">AAA family ATPase</fullName>
    </submittedName>
</protein>
<organism evidence="1 2">
    <name type="scientific">Massilia consociata</name>
    <dbReference type="NCBI Taxonomy" id="760117"/>
    <lineage>
        <taxon>Bacteria</taxon>
        <taxon>Pseudomonadati</taxon>
        <taxon>Pseudomonadota</taxon>
        <taxon>Betaproteobacteria</taxon>
        <taxon>Burkholderiales</taxon>
        <taxon>Oxalobacteraceae</taxon>
        <taxon>Telluria group</taxon>
        <taxon>Massilia</taxon>
    </lineage>
</organism>
<keyword evidence="2" id="KW-1185">Reference proteome</keyword>
<dbReference type="Gene3D" id="3.40.50.300">
    <property type="entry name" value="P-loop containing nucleotide triphosphate hydrolases"/>
    <property type="match status" value="1"/>
</dbReference>
<proteinExistence type="predicted"/>
<gene>
    <name evidence="1" type="ORF">ACFFJK_22160</name>
</gene>
<reference evidence="1 2" key="1">
    <citation type="submission" date="2024-09" db="EMBL/GenBank/DDBJ databases">
        <authorList>
            <person name="Sun Q."/>
            <person name="Mori K."/>
        </authorList>
    </citation>
    <scope>NUCLEOTIDE SEQUENCE [LARGE SCALE GENOMIC DNA]</scope>
    <source>
        <strain evidence="1 2">CCM 7792</strain>
    </source>
</reference>
<evidence type="ECO:0000313" key="1">
    <source>
        <dbReference type="EMBL" id="MFC0254597.1"/>
    </source>
</evidence>